<feature type="compositionally biased region" description="Basic and acidic residues" evidence="1">
    <location>
        <begin position="170"/>
        <end position="195"/>
    </location>
</feature>
<dbReference type="Proteomes" id="UP001288320">
    <property type="component" value="Unassembled WGS sequence"/>
</dbReference>
<sequence length="281" mass="30207">MPKNEEKEECAGGAGAEAAELHFPEVRVEGHADEGADVARPEDRVDENVAVTPDDKRVEPQPGLPEDRVIAAAVDEARATLIEAVAERFVGEYAGFLAEDTRVVSYLFTCTHPGYHGWYWSITVSRASRARSVTFNEIEMLPGAGALLAPRWVPWSERLAKLETEKAQARAASEKERKESARAAAAEKAERAERSGRRRRVRRKIAGVESETGAVETDAASPAAAPTPSSQSAQEPAAEAAAVEVAASPANGVAPVIRRGRERTVVRGSRGRRYQATGALS</sequence>
<evidence type="ECO:0000256" key="1">
    <source>
        <dbReference type="SAM" id="MobiDB-lite"/>
    </source>
</evidence>
<gene>
    <name evidence="2" type="ORF">R6G74_07625</name>
</gene>
<dbReference type="AlphaFoldDB" id="A0AAW9HKX0"/>
<dbReference type="Pfam" id="PF11228">
    <property type="entry name" value="DUF3027"/>
    <property type="match status" value="1"/>
</dbReference>
<name>A0AAW9HKX0_9ACTO</name>
<feature type="compositionally biased region" description="Basic residues" evidence="1">
    <location>
        <begin position="196"/>
        <end position="205"/>
    </location>
</feature>
<feature type="compositionally biased region" description="Basic and acidic residues" evidence="1">
    <location>
        <begin position="1"/>
        <end position="10"/>
    </location>
</feature>
<feature type="region of interest" description="Disordered" evidence="1">
    <location>
        <begin position="170"/>
        <end position="281"/>
    </location>
</feature>
<organism evidence="2 3">
    <name type="scientific">Actinotignum timonense</name>
    <dbReference type="NCBI Taxonomy" id="1870995"/>
    <lineage>
        <taxon>Bacteria</taxon>
        <taxon>Bacillati</taxon>
        <taxon>Actinomycetota</taxon>
        <taxon>Actinomycetes</taxon>
        <taxon>Actinomycetales</taxon>
        <taxon>Actinomycetaceae</taxon>
        <taxon>Actinotignum</taxon>
    </lineage>
</organism>
<comment type="caution">
    <text evidence="2">The sequence shown here is derived from an EMBL/GenBank/DDBJ whole genome shotgun (WGS) entry which is preliminary data.</text>
</comment>
<dbReference type="InterPro" id="IPR021391">
    <property type="entry name" value="DUF3027"/>
</dbReference>
<dbReference type="EMBL" id="JAWNFV010000016">
    <property type="protein sequence ID" value="MDY5141171.1"/>
    <property type="molecule type" value="Genomic_DNA"/>
</dbReference>
<accession>A0AAW9HKX0</accession>
<feature type="compositionally biased region" description="Basic and acidic residues" evidence="1">
    <location>
        <begin position="19"/>
        <end position="63"/>
    </location>
</feature>
<feature type="region of interest" description="Disordered" evidence="1">
    <location>
        <begin position="1"/>
        <end position="63"/>
    </location>
</feature>
<proteinExistence type="predicted"/>
<dbReference type="GeneID" id="92812843"/>
<evidence type="ECO:0000313" key="3">
    <source>
        <dbReference type="Proteomes" id="UP001288320"/>
    </source>
</evidence>
<reference evidence="2" key="1">
    <citation type="submission" date="2023-10" db="EMBL/GenBank/DDBJ databases">
        <title>Whole Genome based description of the genera Actinobaculum and Actinotignum reveals a complex phylogenetic relationship within the species included in the genus Actinotignum.</title>
        <authorList>
            <person name="Jensen C.S."/>
            <person name="Dargis R."/>
            <person name="Kemp M."/>
            <person name="Christensen J.J."/>
        </authorList>
    </citation>
    <scope>NUCLEOTIDE SEQUENCE</scope>
    <source>
        <strain evidence="2">SLA_B245</strain>
    </source>
</reference>
<dbReference type="RefSeq" id="WP_101595438.1">
    <property type="nucleotide sequence ID" value="NZ_CAUPFC010000003.1"/>
</dbReference>
<evidence type="ECO:0000313" key="2">
    <source>
        <dbReference type="EMBL" id="MDY5141171.1"/>
    </source>
</evidence>
<feature type="compositionally biased region" description="Low complexity" evidence="1">
    <location>
        <begin position="214"/>
        <end position="250"/>
    </location>
</feature>
<protein>
    <submittedName>
        <fullName evidence="2">DUF3027 domain-containing protein</fullName>
    </submittedName>
</protein>